<proteinExistence type="predicted"/>
<dbReference type="Proteomes" id="UP000472676">
    <property type="component" value="Unassembled WGS sequence"/>
</dbReference>
<dbReference type="AlphaFoldDB" id="A0A6M2BMQ8"/>
<dbReference type="EMBL" id="JAAMOW010000001">
    <property type="protein sequence ID" value="NGY03303.1"/>
    <property type="molecule type" value="Genomic_DNA"/>
</dbReference>
<sequence>MATTRKSSGKSASSGKRKYGKAASKSVASALRRKRRGTLKSGSGRHVRSRKQAIAIGLSEARKKGGKVPSKKSPT</sequence>
<reference evidence="2 3" key="1">
    <citation type="journal article" date="2014" name="Int. J. Syst. Evol. Microbiol.">
        <title>Solimonas terrae sp. nov., isolated from soil.</title>
        <authorList>
            <person name="Kim S.J."/>
            <person name="Moon J.Y."/>
            <person name="Weon H.Y."/>
            <person name="Ahn J.H."/>
            <person name="Chen W.M."/>
            <person name="Kwon S.W."/>
        </authorList>
    </citation>
    <scope>NUCLEOTIDE SEQUENCE [LARGE SCALE GENOMIC DNA]</scope>
    <source>
        <strain evidence="2 3">KIS83-12</strain>
    </source>
</reference>
<feature type="compositionally biased region" description="Basic residues" evidence="1">
    <location>
        <begin position="64"/>
        <end position="75"/>
    </location>
</feature>
<comment type="caution">
    <text evidence="2">The sequence shown here is derived from an EMBL/GenBank/DDBJ whole genome shotgun (WGS) entry which is preliminary data.</text>
</comment>
<protein>
    <submittedName>
        <fullName evidence="2">Uncharacterized protein</fullName>
    </submittedName>
</protein>
<feature type="compositionally biased region" description="Basic residues" evidence="1">
    <location>
        <begin position="31"/>
        <end position="51"/>
    </location>
</feature>
<evidence type="ECO:0000313" key="2">
    <source>
        <dbReference type="EMBL" id="NGY03303.1"/>
    </source>
</evidence>
<keyword evidence="3" id="KW-1185">Reference proteome</keyword>
<dbReference type="InterPro" id="IPR045468">
    <property type="entry name" value="DUF6496"/>
</dbReference>
<evidence type="ECO:0000313" key="3">
    <source>
        <dbReference type="Proteomes" id="UP000472676"/>
    </source>
</evidence>
<evidence type="ECO:0000256" key="1">
    <source>
        <dbReference type="SAM" id="MobiDB-lite"/>
    </source>
</evidence>
<accession>A0A6M2BMQ8</accession>
<dbReference type="RefSeq" id="WP_166250723.1">
    <property type="nucleotide sequence ID" value="NZ_JAAMOW010000001.1"/>
</dbReference>
<feature type="region of interest" description="Disordered" evidence="1">
    <location>
        <begin position="1"/>
        <end position="75"/>
    </location>
</feature>
<gene>
    <name evidence="2" type="ORF">G7Y85_00850</name>
</gene>
<name>A0A6M2BMQ8_9GAMM</name>
<dbReference type="Pfam" id="PF20106">
    <property type="entry name" value="DUF6496"/>
    <property type="match status" value="1"/>
</dbReference>
<organism evidence="2 3">
    <name type="scientific">Solimonas terrae</name>
    <dbReference type="NCBI Taxonomy" id="1396819"/>
    <lineage>
        <taxon>Bacteria</taxon>
        <taxon>Pseudomonadati</taxon>
        <taxon>Pseudomonadota</taxon>
        <taxon>Gammaproteobacteria</taxon>
        <taxon>Nevskiales</taxon>
        <taxon>Nevskiaceae</taxon>
        <taxon>Solimonas</taxon>
    </lineage>
</organism>